<dbReference type="InterPro" id="IPR013325">
    <property type="entry name" value="RNA_pol_sigma_r2"/>
</dbReference>
<dbReference type="GO" id="GO:0016987">
    <property type="term" value="F:sigma factor activity"/>
    <property type="evidence" value="ECO:0007669"/>
    <property type="project" value="UniProtKB-KW"/>
</dbReference>
<dbReference type="InterPro" id="IPR039425">
    <property type="entry name" value="RNA_pol_sigma-70-like"/>
</dbReference>
<dbReference type="InterPro" id="IPR007627">
    <property type="entry name" value="RNA_pol_sigma70_r2"/>
</dbReference>
<dbReference type="GO" id="GO:0006352">
    <property type="term" value="P:DNA-templated transcription initiation"/>
    <property type="evidence" value="ECO:0007669"/>
    <property type="project" value="InterPro"/>
</dbReference>
<keyword evidence="2" id="KW-0731">Sigma factor</keyword>
<keyword evidence="1" id="KW-0805">Transcription regulation</keyword>
<evidence type="ECO:0000256" key="3">
    <source>
        <dbReference type="ARBA" id="ARBA00023125"/>
    </source>
</evidence>
<dbReference type="Pfam" id="PF04542">
    <property type="entry name" value="Sigma70_r2"/>
    <property type="match status" value="1"/>
</dbReference>
<accession>A0A5J5KZ86</accession>
<gene>
    <name evidence="6" type="ORF">FCK90_08545</name>
</gene>
<evidence type="ECO:0000256" key="4">
    <source>
        <dbReference type="ARBA" id="ARBA00023163"/>
    </source>
</evidence>
<comment type="caution">
    <text evidence="6">The sequence shown here is derived from an EMBL/GenBank/DDBJ whole genome shotgun (WGS) entry which is preliminary data.</text>
</comment>
<sequence>MSNQMTIENPRAQAQQRLAAKSPQAWEAVLATMGAVTPVIRSVMVSSGMAGDVDDVVQEAILSAVLSADRWDPAKGPLVSWVTSIGKRRAIDHIRRQRRGGASSVVIAGQGGADEDTPVIDVAQASFEDRVLDQDEAWTTVRAVMGQVQLVLRNDSTVSRALVVLVECDGEVSRAARLLGLAEPVVREARRETIRMAIVVHRALQLHQNGAPITVQSLLSCLPDEVGAWTRIVAVEAVRAGGFTRVSPEDVAARTGWSTSTARQRLADTLWLLSVARTIGEHGRF</sequence>
<protein>
    <recommendedName>
        <fullName evidence="5">RNA polymerase sigma-70 region 2 domain-containing protein</fullName>
    </recommendedName>
</protein>
<evidence type="ECO:0000256" key="2">
    <source>
        <dbReference type="ARBA" id="ARBA00023082"/>
    </source>
</evidence>
<evidence type="ECO:0000313" key="6">
    <source>
        <dbReference type="EMBL" id="KAA9394156.1"/>
    </source>
</evidence>
<name>A0A5J5KZ86_9MICC</name>
<dbReference type="PANTHER" id="PTHR43133:SF8">
    <property type="entry name" value="RNA POLYMERASE SIGMA FACTOR HI_1459-RELATED"/>
    <property type="match status" value="1"/>
</dbReference>
<evidence type="ECO:0000256" key="1">
    <source>
        <dbReference type="ARBA" id="ARBA00023015"/>
    </source>
</evidence>
<reference evidence="6 7" key="1">
    <citation type="submission" date="2019-05" db="EMBL/GenBank/DDBJ databases">
        <title>Kocuria coralli sp. nov., a novel actinobacterium isolated from coral reef seawater.</title>
        <authorList>
            <person name="Li J."/>
        </authorList>
    </citation>
    <scope>NUCLEOTIDE SEQUENCE [LARGE SCALE GENOMIC DNA]</scope>
    <source>
        <strain evidence="6 7">SCSIO 13007</strain>
    </source>
</reference>
<dbReference type="Proteomes" id="UP000325957">
    <property type="component" value="Unassembled WGS sequence"/>
</dbReference>
<dbReference type="EMBL" id="SZWF01000009">
    <property type="protein sequence ID" value="KAA9394156.1"/>
    <property type="molecule type" value="Genomic_DNA"/>
</dbReference>
<organism evidence="6 7">
    <name type="scientific">Kocuria coralli</name>
    <dbReference type="NCBI Taxonomy" id="1461025"/>
    <lineage>
        <taxon>Bacteria</taxon>
        <taxon>Bacillati</taxon>
        <taxon>Actinomycetota</taxon>
        <taxon>Actinomycetes</taxon>
        <taxon>Micrococcales</taxon>
        <taxon>Micrococcaceae</taxon>
        <taxon>Kocuria</taxon>
    </lineage>
</organism>
<feature type="domain" description="RNA polymerase sigma-70 region 2" evidence="5">
    <location>
        <begin position="50"/>
        <end position="99"/>
    </location>
</feature>
<evidence type="ECO:0000259" key="5">
    <source>
        <dbReference type="Pfam" id="PF04542"/>
    </source>
</evidence>
<keyword evidence="4" id="KW-0804">Transcription</keyword>
<dbReference type="OrthoDB" id="5243766at2"/>
<dbReference type="PANTHER" id="PTHR43133">
    <property type="entry name" value="RNA POLYMERASE ECF-TYPE SIGMA FACTO"/>
    <property type="match status" value="1"/>
</dbReference>
<keyword evidence="7" id="KW-1185">Reference proteome</keyword>
<dbReference type="Gene3D" id="1.10.1740.10">
    <property type="match status" value="1"/>
</dbReference>
<dbReference type="RefSeq" id="WP_158033889.1">
    <property type="nucleotide sequence ID" value="NZ_ML708617.1"/>
</dbReference>
<dbReference type="SUPFAM" id="SSF88946">
    <property type="entry name" value="Sigma2 domain of RNA polymerase sigma factors"/>
    <property type="match status" value="1"/>
</dbReference>
<keyword evidence="3" id="KW-0238">DNA-binding</keyword>
<proteinExistence type="predicted"/>
<evidence type="ECO:0000313" key="7">
    <source>
        <dbReference type="Proteomes" id="UP000325957"/>
    </source>
</evidence>
<dbReference type="AlphaFoldDB" id="A0A5J5KZ86"/>
<dbReference type="GO" id="GO:0003677">
    <property type="term" value="F:DNA binding"/>
    <property type="evidence" value="ECO:0007669"/>
    <property type="project" value="UniProtKB-KW"/>
</dbReference>